<evidence type="ECO:0000313" key="1">
    <source>
        <dbReference type="EMBL" id="MEQ2228461.1"/>
    </source>
</evidence>
<protein>
    <recommendedName>
        <fullName evidence="3">DUF1524 domain-containing protein</fullName>
    </recommendedName>
</protein>
<evidence type="ECO:0008006" key="3">
    <source>
        <dbReference type="Google" id="ProtNLM"/>
    </source>
</evidence>
<gene>
    <name evidence="1" type="ORF">ILYODFUR_009180</name>
</gene>
<name>A0ABV0T7S6_9TELE</name>
<dbReference type="EMBL" id="JAHRIQ010023804">
    <property type="protein sequence ID" value="MEQ2228461.1"/>
    <property type="molecule type" value="Genomic_DNA"/>
</dbReference>
<comment type="caution">
    <text evidence="1">The sequence shown here is derived from an EMBL/GenBank/DDBJ whole genome shotgun (WGS) entry which is preliminary data.</text>
</comment>
<reference evidence="1 2" key="1">
    <citation type="submission" date="2021-06" db="EMBL/GenBank/DDBJ databases">
        <authorList>
            <person name="Palmer J.M."/>
        </authorList>
    </citation>
    <scope>NUCLEOTIDE SEQUENCE [LARGE SCALE GENOMIC DNA]</scope>
    <source>
        <strain evidence="2">if_2019</strain>
        <tissue evidence="1">Muscle</tissue>
    </source>
</reference>
<proteinExistence type="predicted"/>
<organism evidence="1 2">
    <name type="scientific">Ilyodon furcidens</name>
    <name type="common">goldbreast splitfin</name>
    <dbReference type="NCBI Taxonomy" id="33524"/>
    <lineage>
        <taxon>Eukaryota</taxon>
        <taxon>Metazoa</taxon>
        <taxon>Chordata</taxon>
        <taxon>Craniata</taxon>
        <taxon>Vertebrata</taxon>
        <taxon>Euteleostomi</taxon>
        <taxon>Actinopterygii</taxon>
        <taxon>Neopterygii</taxon>
        <taxon>Teleostei</taxon>
        <taxon>Neoteleostei</taxon>
        <taxon>Acanthomorphata</taxon>
        <taxon>Ovalentaria</taxon>
        <taxon>Atherinomorphae</taxon>
        <taxon>Cyprinodontiformes</taxon>
        <taxon>Goodeidae</taxon>
        <taxon>Ilyodon</taxon>
    </lineage>
</organism>
<keyword evidence="2" id="KW-1185">Reference proteome</keyword>
<sequence>MMLLLKQQIRLIKKQTSKCQSFCNTSMEKIKHFTTNENSPDTKSEWSNLGGNLIYLQTRHGYVDESVFKEPHVYSGDQRTYCHCWFCYSFDRKQISKALVLENLLIHKLQTGMDVAQWEE</sequence>
<accession>A0ABV0T7S6</accession>
<evidence type="ECO:0000313" key="2">
    <source>
        <dbReference type="Proteomes" id="UP001482620"/>
    </source>
</evidence>
<dbReference type="Proteomes" id="UP001482620">
    <property type="component" value="Unassembled WGS sequence"/>
</dbReference>